<evidence type="ECO:0008006" key="4">
    <source>
        <dbReference type="Google" id="ProtNLM"/>
    </source>
</evidence>
<protein>
    <recommendedName>
        <fullName evidence="4">Core-binding (CB) domain-containing protein</fullName>
    </recommendedName>
</protein>
<dbReference type="Gene3D" id="1.10.150.130">
    <property type="match status" value="1"/>
</dbReference>
<dbReference type="Proteomes" id="UP001597114">
    <property type="component" value="Unassembled WGS sequence"/>
</dbReference>
<dbReference type="RefSeq" id="WP_344719776.1">
    <property type="nucleotide sequence ID" value="NZ_BAAAUS010000006.1"/>
</dbReference>
<gene>
    <name evidence="2" type="ORF">ACFSJD_10135</name>
</gene>
<proteinExistence type="predicted"/>
<evidence type="ECO:0000256" key="1">
    <source>
        <dbReference type="ARBA" id="ARBA00023125"/>
    </source>
</evidence>
<evidence type="ECO:0000313" key="2">
    <source>
        <dbReference type="EMBL" id="MFD1517848.1"/>
    </source>
</evidence>
<dbReference type="EMBL" id="JBHUCO010000012">
    <property type="protein sequence ID" value="MFD1517848.1"/>
    <property type="molecule type" value="Genomic_DNA"/>
</dbReference>
<dbReference type="InterPro" id="IPR010998">
    <property type="entry name" value="Integrase_recombinase_N"/>
</dbReference>
<keyword evidence="1" id="KW-0238">DNA-binding</keyword>
<reference evidence="3" key="1">
    <citation type="journal article" date="2019" name="Int. J. Syst. Evol. Microbiol.">
        <title>The Global Catalogue of Microorganisms (GCM) 10K type strain sequencing project: providing services to taxonomists for standard genome sequencing and annotation.</title>
        <authorList>
            <consortium name="The Broad Institute Genomics Platform"/>
            <consortium name="The Broad Institute Genome Sequencing Center for Infectious Disease"/>
            <person name="Wu L."/>
            <person name="Ma J."/>
        </authorList>
    </citation>
    <scope>NUCLEOTIDE SEQUENCE [LARGE SCALE GENOMIC DNA]</scope>
    <source>
        <strain evidence="3">CCM 7043</strain>
    </source>
</reference>
<sequence>MDQLLARYLDQFDGAPNTLTLYRGYVRNHISPFLGQLTVGALDTDVLDAGRVARGGVGWTTTPLARTIATGGANRTSVCRPLEV</sequence>
<evidence type="ECO:0000313" key="3">
    <source>
        <dbReference type="Proteomes" id="UP001597114"/>
    </source>
</evidence>
<accession>A0ABW4ESP1</accession>
<name>A0ABW4ESP1_9PSEU</name>
<organism evidence="2 3">
    <name type="scientific">Pseudonocardia yunnanensis</name>
    <dbReference type="NCBI Taxonomy" id="58107"/>
    <lineage>
        <taxon>Bacteria</taxon>
        <taxon>Bacillati</taxon>
        <taxon>Actinomycetota</taxon>
        <taxon>Actinomycetes</taxon>
        <taxon>Pseudonocardiales</taxon>
        <taxon>Pseudonocardiaceae</taxon>
        <taxon>Pseudonocardia</taxon>
    </lineage>
</organism>
<keyword evidence="3" id="KW-1185">Reference proteome</keyword>
<comment type="caution">
    <text evidence="2">The sequence shown here is derived from an EMBL/GenBank/DDBJ whole genome shotgun (WGS) entry which is preliminary data.</text>
</comment>